<keyword evidence="3" id="KW-1185">Reference proteome</keyword>
<feature type="region of interest" description="Disordered" evidence="1">
    <location>
        <begin position="55"/>
        <end position="82"/>
    </location>
</feature>
<dbReference type="AlphaFoldDB" id="A0ABD2N9G8"/>
<gene>
    <name evidence="2" type="ORF">HHI36_020189</name>
</gene>
<reference evidence="2 3" key="1">
    <citation type="journal article" date="2021" name="BMC Biol.">
        <title>Horizontally acquired antibacterial genes associated with adaptive radiation of ladybird beetles.</title>
        <authorList>
            <person name="Li H.S."/>
            <person name="Tang X.F."/>
            <person name="Huang Y.H."/>
            <person name="Xu Z.Y."/>
            <person name="Chen M.L."/>
            <person name="Du X.Y."/>
            <person name="Qiu B.Y."/>
            <person name="Chen P.T."/>
            <person name="Zhang W."/>
            <person name="Slipinski A."/>
            <person name="Escalona H.E."/>
            <person name="Waterhouse R.M."/>
            <person name="Zwick A."/>
            <person name="Pang H."/>
        </authorList>
    </citation>
    <scope>NUCLEOTIDE SEQUENCE [LARGE SCALE GENOMIC DNA]</scope>
    <source>
        <strain evidence="2">SYSU2018</strain>
    </source>
</reference>
<dbReference type="Proteomes" id="UP001516400">
    <property type="component" value="Unassembled WGS sequence"/>
</dbReference>
<organism evidence="2 3">
    <name type="scientific">Cryptolaemus montrouzieri</name>
    <dbReference type="NCBI Taxonomy" id="559131"/>
    <lineage>
        <taxon>Eukaryota</taxon>
        <taxon>Metazoa</taxon>
        <taxon>Ecdysozoa</taxon>
        <taxon>Arthropoda</taxon>
        <taxon>Hexapoda</taxon>
        <taxon>Insecta</taxon>
        <taxon>Pterygota</taxon>
        <taxon>Neoptera</taxon>
        <taxon>Endopterygota</taxon>
        <taxon>Coleoptera</taxon>
        <taxon>Polyphaga</taxon>
        <taxon>Cucujiformia</taxon>
        <taxon>Coccinelloidea</taxon>
        <taxon>Coccinellidae</taxon>
        <taxon>Scymninae</taxon>
        <taxon>Scymnini</taxon>
        <taxon>Cryptolaemus</taxon>
    </lineage>
</organism>
<dbReference type="EMBL" id="JABFTP020000083">
    <property type="protein sequence ID" value="KAL3275428.1"/>
    <property type="molecule type" value="Genomic_DNA"/>
</dbReference>
<feature type="compositionally biased region" description="Basic and acidic residues" evidence="1">
    <location>
        <begin position="71"/>
        <end position="80"/>
    </location>
</feature>
<protein>
    <submittedName>
        <fullName evidence="2">Uncharacterized protein</fullName>
    </submittedName>
</protein>
<sequence length="106" mass="12355">VKMRQQILEPSTFSLGQARAQMLQKFRRIQDHLESRLGNVRHTEWTLSTKEISPRQRKKFEAPLQTVKAGEQNDRTRSERNACGFRMVEAPFMCSKDRGYKESKGA</sequence>
<accession>A0ABD2N9G8</accession>
<name>A0ABD2N9G8_9CUCU</name>
<feature type="non-terminal residue" evidence="2">
    <location>
        <position position="1"/>
    </location>
</feature>
<evidence type="ECO:0000256" key="1">
    <source>
        <dbReference type="SAM" id="MobiDB-lite"/>
    </source>
</evidence>
<comment type="caution">
    <text evidence="2">The sequence shown here is derived from an EMBL/GenBank/DDBJ whole genome shotgun (WGS) entry which is preliminary data.</text>
</comment>
<evidence type="ECO:0000313" key="2">
    <source>
        <dbReference type="EMBL" id="KAL3275428.1"/>
    </source>
</evidence>
<proteinExistence type="predicted"/>
<evidence type="ECO:0000313" key="3">
    <source>
        <dbReference type="Proteomes" id="UP001516400"/>
    </source>
</evidence>